<dbReference type="OrthoDB" id="9995210at2759"/>
<dbReference type="AlphaFoldDB" id="J6F5M7"/>
<dbReference type="VEuPathDB" id="FungiDB:A1Q1_08289"/>
<dbReference type="HOGENOM" id="CLU_097653_1_0_1"/>
<evidence type="ECO:0000313" key="2">
    <source>
        <dbReference type="EMBL" id="EJT50587.1"/>
    </source>
</evidence>
<organism evidence="2 3">
    <name type="scientific">Trichosporon asahii var. asahii (strain ATCC 90039 / CBS 2479 / JCM 2466 / KCTC 7840 / NBRC 103889/ NCYC 2677 / UAMH 7654)</name>
    <name type="common">Yeast</name>
    <dbReference type="NCBI Taxonomy" id="1186058"/>
    <lineage>
        <taxon>Eukaryota</taxon>
        <taxon>Fungi</taxon>
        <taxon>Dikarya</taxon>
        <taxon>Basidiomycota</taxon>
        <taxon>Agaricomycotina</taxon>
        <taxon>Tremellomycetes</taxon>
        <taxon>Trichosporonales</taxon>
        <taxon>Trichosporonaceae</taxon>
        <taxon>Trichosporon</taxon>
    </lineage>
</organism>
<dbReference type="SUPFAM" id="SSF48403">
    <property type="entry name" value="Ankyrin repeat"/>
    <property type="match status" value="1"/>
</dbReference>
<dbReference type="EMBL" id="ALBS01000097">
    <property type="protein sequence ID" value="EJT50587.1"/>
    <property type="molecule type" value="Genomic_DNA"/>
</dbReference>
<feature type="region of interest" description="Disordered" evidence="1">
    <location>
        <begin position="180"/>
        <end position="205"/>
    </location>
</feature>
<dbReference type="InterPro" id="IPR036770">
    <property type="entry name" value="Ankyrin_rpt-contain_sf"/>
</dbReference>
<dbReference type="Proteomes" id="UP000002748">
    <property type="component" value="Unassembled WGS sequence"/>
</dbReference>
<dbReference type="RefSeq" id="XP_014181911.1">
    <property type="nucleotide sequence ID" value="XM_014326436.1"/>
</dbReference>
<protein>
    <submittedName>
        <fullName evidence="2">Uncharacterized protein</fullName>
    </submittedName>
</protein>
<sequence>MSAPSRAAPPPPPEESQQDGASANERLLAAAKTDNEELLQSALSQLSDVNYADGIMNGSTDILEHLLDHDSCDPDVRNRLGGDTPLHIAVRQKWEDQPGMRLYLGELAARLAVRAYACPMVNRADPPVGSLLEAGADQHVKNRHNERPGDLLPPWRDTADPESDDEKVRAMLRRVEAENMVASSGDVVEEDDDVIDPNDVASDSD</sequence>
<dbReference type="KEGG" id="tasa:A1Q1_08289"/>
<feature type="region of interest" description="Disordered" evidence="1">
    <location>
        <begin position="1"/>
        <end position="25"/>
    </location>
</feature>
<accession>J6F5M7</accession>
<dbReference type="GeneID" id="25991801"/>
<proteinExistence type="predicted"/>
<evidence type="ECO:0000313" key="3">
    <source>
        <dbReference type="Proteomes" id="UP000002748"/>
    </source>
</evidence>
<gene>
    <name evidence="2" type="ORF">A1Q1_08289</name>
</gene>
<reference evidence="2 3" key="1">
    <citation type="journal article" date="2012" name="Eukaryot. Cell">
        <title>Draft genome sequence of CBS 2479, the standard type strain of Trichosporon asahii.</title>
        <authorList>
            <person name="Yang R.Y."/>
            <person name="Li H.T."/>
            <person name="Zhu H."/>
            <person name="Zhou G.P."/>
            <person name="Wang M."/>
            <person name="Wang L."/>
        </authorList>
    </citation>
    <scope>NUCLEOTIDE SEQUENCE [LARGE SCALE GENOMIC DNA]</scope>
    <source>
        <strain evidence="3">ATCC 90039 / CBS 2479 / JCM 2466 / KCTC 7840 / NCYC 2677 / UAMH 7654</strain>
    </source>
</reference>
<comment type="caution">
    <text evidence="2">The sequence shown here is derived from an EMBL/GenBank/DDBJ whole genome shotgun (WGS) entry which is preliminary data.</text>
</comment>
<feature type="region of interest" description="Disordered" evidence="1">
    <location>
        <begin position="141"/>
        <end position="167"/>
    </location>
</feature>
<name>J6F5M7_TRIAS</name>
<evidence type="ECO:0000256" key="1">
    <source>
        <dbReference type="SAM" id="MobiDB-lite"/>
    </source>
</evidence>
<dbReference type="Gene3D" id="1.25.40.20">
    <property type="entry name" value="Ankyrin repeat-containing domain"/>
    <property type="match status" value="1"/>
</dbReference>
<feature type="compositionally biased region" description="Acidic residues" evidence="1">
    <location>
        <begin position="187"/>
        <end position="205"/>
    </location>
</feature>